<comment type="similarity">
    <text evidence="1">Belongs to the DP1 family.</text>
</comment>
<keyword evidence="4" id="KW-0675">Receptor</keyword>
<accession>A0A6P8WRL8</accession>
<sequence length="293" mass="33607">MLYEFVVMVIGCVYPAYATYSTLSGSGNQQSQLSWMKYWIVFGGFIVLHFISSCIEFWVPFLASLKLCLLLWLLPSIGGGCHLIHDEYIAPLLMRNQETIYQTIESLSHLSCTVLRELVKWVYNLLVDVVEKCWQLTRNANDINVTPRLQVAINEVISELRAAHQAAALDVPAMQLPALEAEQGQEAEKEQPEESKQQLEEFEQLEEESEQPEESKQVEIPVELEPKPREKSVTIITADDVQQRIQLAEGASALRMQLSQQFALKEYLVPINRQLQMEEADRAYLEYCEEEQH</sequence>
<evidence type="ECO:0000256" key="2">
    <source>
        <dbReference type="SAM" id="MobiDB-lite"/>
    </source>
</evidence>
<keyword evidence="3" id="KW-1185">Reference proteome</keyword>
<feature type="compositionally biased region" description="Acidic residues" evidence="2">
    <location>
        <begin position="200"/>
        <end position="212"/>
    </location>
</feature>
<dbReference type="InterPro" id="IPR004345">
    <property type="entry name" value="TB2_DP1_HVA22"/>
</dbReference>
<feature type="region of interest" description="Disordered" evidence="2">
    <location>
        <begin position="181"/>
        <end position="224"/>
    </location>
</feature>
<gene>
    <name evidence="4" type="primary">LOC117566542</name>
</gene>
<evidence type="ECO:0000313" key="4">
    <source>
        <dbReference type="RefSeq" id="XP_034101978.1"/>
    </source>
</evidence>
<dbReference type="AlphaFoldDB" id="A0A6P8WRL8"/>
<dbReference type="PANTHER" id="PTHR12300">
    <property type="entry name" value="HVA22-LIKE PROTEINS"/>
    <property type="match status" value="1"/>
</dbReference>
<dbReference type="OrthoDB" id="7868454at2759"/>
<dbReference type="RefSeq" id="XP_034101978.1">
    <property type="nucleotide sequence ID" value="XM_034246087.1"/>
</dbReference>
<feature type="transmembrane region" description="Helical" evidence="1">
    <location>
        <begin position="35"/>
        <end position="51"/>
    </location>
</feature>
<protein>
    <recommendedName>
        <fullName evidence="1">Receptor expression-enhancing protein</fullName>
    </recommendedName>
</protein>
<dbReference type="Proteomes" id="UP000515160">
    <property type="component" value="Chromosome X"/>
</dbReference>
<comment type="subcellular location">
    <subcellularLocation>
        <location evidence="1">Membrane</location>
        <topology evidence="1">Multi-pass membrane protein</topology>
    </subcellularLocation>
</comment>
<dbReference type="GeneID" id="117566542"/>
<dbReference type="CTD" id="32103"/>
<evidence type="ECO:0000256" key="1">
    <source>
        <dbReference type="RuleBase" id="RU362006"/>
    </source>
</evidence>
<dbReference type="Pfam" id="PF03134">
    <property type="entry name" value="TB2_DP1_HVA22"/>
    <property type="match status" value="1"/>
</dbReference>
<keyword evidence="1" id="KW-1133">Transmembrane helix</keyword>
<dbReference type="GO" id="GO:0016020">
    <property type="term" value="C:membrane"/>
    <property type="evidence" value="ECO:0007669"/>
    <property type="project" value="UniProtKB-SubCell"/>
</dbReference>
<reference evidence="4" key="1">
    <citation type="submission" date="2025-08" db="UniProtKB">
        <authorList>
            <consortium name="RefSeq"/>
        </authorList>
    </citation>
    <scope>IDENTIFICATION</scope>
    <source>
        <strain evidence="4">15112-1751.03</strain>
        <tissue evidence="4">Whole Adult</tissue>
    </source>
</reference>
<proteinExistence type="inferred from homology"/>
<feature type="compositionally biased region" description="Basic and acidic residues" evidence="2">
    <location>
        <begin position="186"/>
        <end position="199"/>
    </location>
</feature>
<keyword evidence="1" id="KW-0812">Transmembrane</keyword>
<feature type="transmembrane region" description="Helical" evidence="1">
    <location>
        <begin position="6"/>
        <end position="23"/>
    </location>
</feature>
<organism evidence="3 4">
    <name type="scientific">Drosophila albomicans</name>
    <name type="common">Fruit fly</name>
    <dbReference type="NCBI Taxonomy" id="7291"/>
    <lineage>
        <taxon>Eukaryota</taxon>
        <taxon>Metazoa</taxon>
        <taxon>Ecdysozoa</taxon>
        <taxon>Arthropoda</taxon>
        <taxon>Hexapoda</taxon>
        <taxon>Insecta</taxon>
        <taxon>Pterygota</taxon>
        <taxon>Neoptera</taxon>
        <taxon>Endopterygota</taxon>
        <taxon>Diptera</taxon>
        <taxon>Brachycera</taxon>
        <taxon>Muscomorpha</taxon>
        <taxon>Ephydroidea</taxon>
        <taxon>Drosophilidae</taxon>
        <taxon>Drosophila</taxon>
    </lineage>
</organism>
<keyword evidence="1" id="KW-0472">Membrane</keyword>
<name>A0A6P8WRL8_DROAB</name>
<evidence type="ECO:0000313" key="3">
    <source>
        <dbReference type="Proteomes" id="UP000515160"/>
    </source>
</evidence>